<feature type="compositionally biased region" description="Basic residues" evidence="2">
    <location>
        <begin position="134"/>
        <end position="153"/>
    </location>
</feature>
<gene>
    <name evidence="3" type="ORF">G4B88_008934</name>
</gene>
<feature type="compositionally biased region" description="Acidic residues" evidence="2">
    <location>
        <begin position="12"/>
        <end position="40"/>
    </location>
</feature>
<feature type="repeat" description="TPR" evidence="1">
    <location>
        <begin position="260"/>
        <end position="293"/>
    </location>
</feature>
<accession>A0A7J6HQT5</accession>
<sequence>MADNLGDHDEPLDVLVEEEEEEEDGVDYYEDEGDVDVDDDDNETAEYTFRFKEGVNPLDFVEDNVLTPQPYKLFERLEFEYEALAEKKRKAPPPRPLPDANSEEGAVKKARVDDELGARLTMEESIKAINYGGRQKRSKRPKRRGRQKGTKNKPNREVAQKLGEATLYFAHGRYEEAISVLHQVVLQAPVTPDAYHTLGLAHDALGDKKRALGFYLLAAHLMPKDSSLWKMLVYWSIERGDIDQANYCLSKAITADPKDIQLRLHRASLYLELKDYKRAAESYDQIHQLSPENIEALKTSAKLYRRCGQLEHSIDILEDYLKCHRTKADLSVIDLLASTLMETNDHNKALHHIEHAREVCSLGKELPLNLTIKMGLCHVHLGNLDRAKAFFGALEGENAAHHIDLVTEVADSLMNLGHYDSALKYYQMLEGTAASDKGSLHLKIAHCYLSLKNRVQAILFFKKALNTLEDNIDARLTLASLLLEDSRVAEAILLLSPPSNLDHTVQHSEKSKPWWLHEKVKLKICHIYKEKGMLEEFVNAIYPLVRESLYCCETQKQKVKVKRRLKMRDLHERVKVLDSRGADNLFHGFRPVATNADLLKACRAKKMLQKKEEEKAKALAAGVEWQSDDDADDESLLQEHREAPLPNILKDEEHHLLIINLCKTLATLQRFSDALEIISLSLRLANNSLSADKKEELRILGAKLAYNITEPKHGFDYVKYIVQQHPYSIAAWNCYYKVISRLENRDTRHYKFLQFMQGKLKDCVPPILISAHQLTSGSHHQDAARKYLEAYKLLPESPLINLCVGTTLINLALGFRLQNKHQCLTQGLAFLYNNLRHCESSQEALYNIARAYHHVGLVTLAASYYEKVLAMCEKDHPMHNRPSESQDTENQRSGYCDLRREAAFNLHLIYKRSGAIDLARQVLKDHCTF</sequence>
<keyword evidence="1" id="KW-0802">TPR repeat</keyword>
<organism evidence="3 4">
    <name type="scientific">Cannabis sativa</name>
    <name type="common">Hemp</name>
    <name type="synonym">Marijuana</name>
    <dbReference type="NCBI Taxonomy" id="3483"/>
    <lineage>
        <taxon>Eukaryota</taxon>
        <taxon>Viridiplantae</taxon>
        <taxon>Streptophyta</taxon>
        <taxon>Embryophyta</taxon>
        <taxon>Tracheophyta</taxon>
        <taxon>Spermatophyta</taxon>
        <taxon>Magnoliopsida</taxon>
        <taxon>eudicotyledons</taxon>
        <taxon>Gunneridae</taxon>
        <taxon>Pentapetalae</taxon>
        <taxon>rosids</taxon>
        <taxon>fabids</taxon>
        <taxon>Rosales</taxon>
        <taxon>Cannabaceae</taxon>
        <taxon>Cannabis</taxon>
    </lineage>
</organism>
<dbReference type="PROSITE" id="PS50005">
    <property type="entry name" value="TPR"/>
    <property type="match status" value="2"/>
</dbReference>
<dbReference type="PANTHER" id="PTHR23082:SF0">
    <property type="entry name" value="GENERAL TRANSCRIPTION FACTOR 3C POLYPEPTIDE 3"/>
    <property type="match status" value="1"/>
</dbReference>
<evidence type="ECO:0008006" key="5">
    <source>
        <dbReference type="Google" id="ProtNLM"/>
    </source>
</evidence>
<dbReference type="GO" id="GO:0000127">
    <property type="term" value="C:transcription factor TFIIIC complex"/>
    <property type="evidence" value="ECO:0007669"/>
    <property type="project" value="TreeGrafter"/>
</dbReference>
<keyword evidence="4" id="KW-1185">Reference proteome</keyword>
<evidence type="ECO:0000256" key="1">
    <source>
        <dbReference type="PROSITE-ProRule" id="PRU00339"/>
    </source>
</evidence>
<dbReference type="PANTHER" id="PTHR23082">
    <property type="entry name" value="TRANSCRIPTION INITIATION FACTOR IIIC TFIIIC , POLYPEPTIDE 3-RELATED"/>
    <property type="match status" value="1"/>
</dbReference>
<dbReference type="InterPro" id="IPR019734">
    <property type="entry name" value="TPR_rpt"/>
</dbReference>
<feature type="compositionally biased region" description="Basic and acidic residues" evidence="2">
    <location>
        <begin position="1"/>
        <end position="11"/>
    </location>
</feature>
<dbReference type="FunFam" id="1.25.40.10:FF:000413">
    <property type="entry name" value="General transcription factor 3C polypeptide 3"/>
    <property type="match status" value="1"/>
</dbReference>
<dbReference type="InterPro" id="IPR011990">
    <property type="entry name" value="TPR-like_helical_dom_sf"/>
</dbReference>
<dbReference type="EMBL" id="JAATIQ010000034">
    <property type="protein sequence ID" value="KAF4397088.1"/>
    <property type="molecule type" value="Genomic_DNA"/>
</dbReference>
<dbReference type="SMART" id="SM00028">
    <property type="entry name" value="TPR"/>
    <property type="match status" value="7"/>
</dbReference>
<dbReference type="GO" id="GO:0006383">
    <property type="term" value="P:transcription by RNA polymerase III"/>
    <property type="evidence" value="ECO:0007669"/>
    <property type="project" value="InterPro"/>
</dbReference>
<dbReference type="Pfam" id="PF13432">
    <property type="entry name" value="TPR_16"/>
    <property type="match status" value="1"/>
</dbReference>
<dbReference type="SUPFAM" id="SSF48452">
    <property type="entry name" value="TPR-like"/>
    <property type="match status" value="3"/>
</dbReference>
<dbReference type="InterPro" id="IPR039340">
    <property type="entry name" value="Tfc4/TFIIIC-102/Sfc4"/>
</dbReference>
<feature type="repeat" description="TPR" evidence="1">
    <location>
        <begin position="192"/>
        <end position="225"/>
    </location>
</feature>
<dbReference type="Pfam" id="PF13176">
    <property type="entry name" value="TPR_7"/>
    <property type="match status" value="1"/>
</dbReference>
<dbReference type="Pfam" id="PF14559">
    <property type="entry name" value="TPR_19"/>
    <property type="match status" value="1"/>
</dbReference>
<protein>
    <recommendedName>
        <fullName evidence="5">General transcription factor 3C polypeptide 3</fullName>
    </recommendedName>
</protein>
<feature type="region of interest" description="Disordered" evidence="2">
    <location>
        <begin position="87"/>
        <end position="113"/>
    </location>
</feature>
<dbReference type="AlphaFoldDB" id="A0A7J6HQT5"/>
<evidence type="ECO:0000313" key="3">
    <source>
        <dbReference type="EMBL" id="KAF4397088.1"/>
    </source>
</evidence>
<dbReference type="Gene3D" id="1.25.40.10">
    <property type="entry name" value="Tetratricopeptide repeat domain"/>
    <property type="match status" value="3"/>
</dbReference>
<feature type="region of interest" description="Disordered" evidence="2">
    <location>
        <begin position="1"/>
        <end position="40"/>
    </location>
</feature>
<feature type="region of interest" description="Disordered" evidence="2">
    <location>
        <begin position="129"/>
        <end position="157"/>
    </location>
</feature>
<reference evidence="3 4" key="1">
    <citation type="journal article" date="2020" name="bioRxiv">
        <title>Sequence and annotation of 42 cannabis genomes reveals extensive copy number variation in cannabinoid synthesis and pathogen resistance genes.</title>
        <authorList>
            <person name="Mckernan K.J."/>
            <person name="Helbert Y."/>
            <person name="Kane L.T."/>
            <person name="Ebling H."/>
            <person name="Zhang L."/>
            <person name="Liu B."/>
            <person name="Eaton Z."/>
            <person name="Mclaughlin S."/>
            <person name="Kingan S."/>
            <person name="Baybayan P."/>
            <person name="Concepcion G."/>
            <person name="Jordan M."/>
            <person name="Riva A."/>
            <person name="Barbazuk W."/>
            <person name="Harkins T."/>
        </authorList>
    </citation>
    <scope>NUCLEOTIDE SEQUENCE [LARGE SCALE GENOMIC DNA]</scope>
    <source>
        <strain evidence="4">cv. Jamaican Lion 4</strain>
        <tissue evidence="3">Leaf</tissue>
    </source>
</reference>
<evidence type="ECO:0000256" key="2">
    <source>
        <dbReference type="SAM" id="MobiDB-lite"/>
    </source>
</evidence>
<dbReference type="Proteomes" id="UP000583929">
    <property type="component" value="Unassembled WGS sequence"/>
</dbReference>
<evidence type="ECO:0000313" key="4">
    <source>
        <dbReference type="Proteomes" id="UP000583929"/>
    </source>
</evidence>
<name>A0A7J6HQT5_CANSA</name>
<comment type="caution">
    <text evidence="3">The sequence shown here is derived from an EMBL/GenBank/DDBJ whole genome shotgun (WGS) entry which is preliminary data.</text>
</comment>
<proteinExistence type="predicted"/>